<dbReference type="EMBL" id="CM039172">
    <property type="protein sequence ID" value="KAH9781168.1"/>
    <property type="molecule type" value="Genomic_DNA"/>
</dbReference>
<keyword evidence="2" id="KW-1185">Reference proteome</keyword>
<organism evidence="1 2">
    <name type="scientific">Citrus sinensis</name>
    <name type="common">Sweet orange</name>
    <name type="synonym">Citrus aurantium var. sinensis</name>
    <dbReference type="NCBI Taxonomy" id="2711"/>
    <lineage>
        <taxon>Eukaryota</taxon>
        <taxon>Viridiplantae</taxon>
        <taxon>Streptophyta</taxon>
        <taxon>Embryophyta</taxon>
        <taxon>Tracheophyta</taxon>
        <taxon>Spermatophyta</taxon>
        <taxon>Magnoliopsida</taxon>
        <taxon>eudicotyledons</taxon>
        <taxon>Gunneridae</taxon>
        <taxon>Pentapetalae</taxon>
        <taxon>rosids</taxon>
        <taxon>malvids</taxon>
        <taxon>Sapindales</taxon>
        <taxon>Rutaceae</taxon>
        <taxon>Aurantioideae</taxon>
        <taxon>Citrus</taxon>
    </lineage>
</organism>
<sequence length="915" mass="104982">MASSSASCSSSSANINPQVKHDVFVSFRGEDTRDNFTSHLHAALCRKNIETFVDDQLKRGGEISTSLLDAIEGSKISIIVFSERYASSRWCLDELVKILDCKKKYGQIVIPVFYRVGSSNVRRQKGTFGTEFWKLKKNYKEKFQRWRVALTEAANLSGFDSHVIRPESKLIEEISNEVLRFVVTCKLGIWGIGGIGKTTITGALFKKYSRHFEGAYFAQNVREAEKMGMSAHLRQELLSTLLNDGNVKIIPNIGLNFESKRLTHKKVLIVFDDVTDRKQIEFLIGELDSFASGSLIIITTRDKQVLINCWADKIYEVKELADADALKLFSRCAFRQDHPVACYMELTYKIIKYAQGVPLALKVLGLFLSARRKEEWESAITKLETVPHMEIQDVLKISYDGLDYVEQAMFLDIACYFVGANKDFVINYFDASDFFPEIGLGRLVDKSLITISCNKIRMHDLLQDMGRKIDREAAINNPGKCRRLWHHKDVNEGTEAIEGILLDMSKVNEIHLNSSTFKKMPRLRFLKFHGENKFKISHFEGEAFTELRYLYWDGYPSKSLPPVIRLDTLISLQLHESKVEQLWDGVPNLVNLKEIDLSYSRQLKKLPDLSQARNLENLLLKACSSLVETHSSIQYLSKLVTLDMRLCKNLNRLPSSLCELISLQKLYLSGCSNLRRIPESIINLSKLELLHLKNCSKLLSLPELPCNLFSVGNELKGIAEDALQKIQQKATSWWMKLKEETDYKYKPSCGGIYFPGSEIPKWFRFSSMGSSIEFKPQSDWINNEYLGIAFCAVVAFQDHHDEDVGFQLRCRIRFKIPSHEWYVRTIDYVESDHLFMGYHFFRGDKGGSRQDFEKVLFKIYFYNHTGAMRCCGVKKCGIRLLTAGDDFVGINLRSQQNFNSNEEEEPHPKRLKYSC</sequence>
<reference evidence="2" key="1">
    <citation type="journal article" date="2023" name="Hortic. Res.">
        <title>A chromosome-level phased genome enabling allele-level studies in sweet orange: a case study on citrus Huanglongbing tolerance.</title>
        <authorList>
            <person name="Wu B."/>
            <person name="Yu Q."/>
            <person name="Deng Z."/>
            <person name="Duan Y."/>
            <person name="Luo F."/>
            <person name="Gmitter F. Jr."/>
        </authorList>
    </citation>
    <scope>NUCLEOTIDE SEQUENCE [LARGE SCALE GENOMIC DNA]</scope>
    <source>
        <strain evidence="2">cv. Valencia</strain>
    </source>
</reference>
<protein>
    <submittedName>
        <fullName evidence="1">ADP-ribosyl cyclase/cyclic ADP-ribose hydrolase</fullName>
    </submittedName>
</protein>
<gene>
    <name evidence="1" type="ORF">KPL71_008357</name>
</gene>
<comment type="caution">
    <text evidence="1">The sequence shown here is derived from an EMBL/GenBank/DDBJ whole genome shotgun (WGS) entry which is preliminary data.</text>
</comment>
<evidence type="ECO:0000313" key="2">
    <source>
        <dbReference type="Proteomes" id="UP000829398"/>
    </source>
</evidence>
<proteinExistence type="predicted"/>
<name>A0ACB8M6R8_CITSI</name>
<keyword evidence="1" id="KW-0378">Hydrolase</keyword>
<accession>A0ACB8M6R8</accession>
<evidence type="ECO:0000313" key="1">
    <source>
        <dbReference type="EMBL" id="KAH9781168.1"/>
    </source>
</evidence>
<dbReference type="Proteomes" id="UP000829398">
    <property type="component" value="Chromosome 3"/>
</dbReference>